<evidence type="ECO:0000313" key="1">
    <source>
        <dbReference type="EMBL" id="NML27760.1"/>
    </source>
</evidence>
<dbReference type="RefSeq" id="WP_169147295.1">
    <property type="nucleotide sequence ID" value="NZ_JABBGA010000018.1"/>
</dbReference>
<dbReference type="Proteomes" id="UP000580043">
    <property type="component" value="Unassembled WGS sequence"/>
</dbReference>
<sequence>MFVNAEPEARTLVLRPFDDSWKQPSVGKDPVSEAAITGAALVRHLDDLRFAALRALRQLLRALDAERIALGRLDPAGGVIHEELVWASGFGRCGESERKVSFKPFAALVKAWVASGEQVLGIPVGPLSPAWPELPCDQLLLVRTPECTPGGGYPVILAQLRGVIPLPEAAPRAIAILLEAYARRCASVLPALP</sequence>
<evidence type="ECO:0000313" key="2">
    <source>
        <dbReference type="Proteomes" id="UP000580043"/>
    </source>
</evidence>
<name>A0A848G8W6_9RHOO</name>
<dbReference type="AlphaFoldDB" id="A0A848G8W6"/>
<proteinExistence type="predicted"/>
<reference evidence="1 2" key="1">
    <citation type="submission" date="2020-04" db="EMBL/GenBank/DDBJ databases">
        <title>Zoogloea sp. G-4-1-14 isolated from soil.</title>
        <authorList>
            <person name="Dahal R.H."/>
        </authorList>
    </citation>
    <scope>NUCLEOTIDE SEQUENCE [LARGE SCALE GENOMIC DNA]</scope>
    <source>
        <strain evidence="1 2">G-4-1-14</strain>
    </source>
</reference>
<keyword evidence="2" id="KW-1185">Reference proteome</keyword>
<accession>A0A848G8W6</accession>
<organism evidence="1 2">
    <name type="scientific">Zoogloea dura</name>
    <dbReference type="NCBI Taxonomy" id="2728840"/>
    <lineage>
        <taxon>Bacteria</taxon>
        <taxon>Pseudomonadati</taxon>
        <taxon>Pseudomonadota</taxon>
        <taxon>Betaproteobacteria</taxon>
        <taxon>Rhodocyclales</taxon>
        <taxon>Zoogloeaceae</taxon>
        <taxon>Zoogloea</taxon>
    </lineage>
</organism>
<comment type="caution">
    <text evidence="1">The sequence shown here is derived from an EMBL/GenBank/DDBJ whole genome shotgun (WGS) entry which is preliminary data.</text>
</comment>
<dbReference type="EMBL" id="JABBGA010000018">
    <property type="protein sequence ID" value="NML27760.1"/>
    <property type="molecule type" value="Genomic_DNA"/>
</dbReference>
<protein>
    <submittedName>
        <fullName evidence="1">Uncharacterized protein</fullName>
    </submittedName>
</protein>
<gene>
    <name evidence="1" type="ORF">HHL15_18555</name>
</gene>